<feature type="signal peptide" evidence="2">
    <location>
        <begin position="1"/>
        <end position="20"/>
    </location>
</feature>
<keyword evidence="2" id="KW-0732">Signal</keyword>
<dbReference type="STRING" id="29170.A0A368F656"/>
<protein>
    <recommendedName>
        <fullName evidence="5">Peptidase C13 family protein</fullName>
    </recommendedName>
</protein>
<dbReference type="PANTHER" id="PTHR12000:SF42">
    <property type="entry name" value="LEGUMAIN"/>
    <property type="match status" value="1"/>
</dbReference>
<dbReference type="OrthoDB" id="5852871at2759"/>
<comment type="caution">
    <text evidence="3">The sequence shown here is derived from an EMBL/GenBank/DDBJ whole genome shotgun (WGS) entry which is preliminary data.</text>
</comment>
<dbReference type="Proteomes" id="UP000252519">
    <property type="component" value="Unassembled WGS sequence"/>
</dbReference>
<accession>A0A368F656</accession>
<dbReference type="PROSITE" id="PS51257">
    <property type="entry name" value="PROKAR_LIPOPROTEIN"/>
    <property type="match status" value="1"/>
</dbReference>
<evidence type="ECO:0000256" key="1">
    <source>
        <dbReference type="ARBA" id="ARBA00009941"/>
    </source>
</evidence>
<sequence>MSSIRISLFLLSILAFACYALPQPKFLNDPPQSIHAILVAGSNGINNYRHQADVAHAYHLLIEKGVPAENIVTMMYDDVALDPSYLIFEIFVHLHHSLTETTVLLLIYSYPAGAATDIVTFF</sequence>
<dbReference type="Pfam" id="PF01650">
    <property type="entry name" value="Peptidase_C13"/>
    <property type="match status" value="1"/>
</dbReference>
<gene>
    <name evidence="3" type="ORF">ANCCAN_27199</name>
</gene>
<evidence type="ECO:0000313" key="4">
    <source>
        <dbReference type="Proteomes" id="UP000252519"/>
    </source>
</evidence>
<evidence type="ECO:0000313" key="3">
    <source>
        <dbReference type="EMBL" id="RCN27068.1"/>
    </source>
</evidence>
<keyword evidence="4" id="KW-1185">Reference proteome</keyword>
<reference evidence="3 4" key="1">
    <citation type="submission" date="2014-10" db="EMBL/GenBank/DDBJ databases">
        <title>Draft genome of the hookworm Ancylostoma caninum.</title>
        <authorList>
            <person name="Mitreva M."/>
        </authorList>
    </citation>
    <scope>NUCLEOTIDE SEQUENCE [LARGE SCALE GENOMIC DNA]</scope>
    <source>
        <strain evidence="3 4">Baltimore</strain>
    </source>
</reference>
<evidence type="ECO:0008006" key="5">
    <source>
        <dbReference type="Google" id="ProtNLM"/>
    </source>
</evidence>
<dbReference type="EMBL" id="JOJR01005082">
    <property type="protein sequence ID" value="RCN27068.1"/>
    <property type="molecule type" value="Genomic_DNA"/>
</dbReference>
<dbReference type="GO" id="GO:0006624">
    <property type="term" value="P:vacuolar protein processing"/>
    <property type="evidence" value="ECO:0007669"/>
    <property type="project" value="TreeGrafter"/>
</dbReference>
<dbReference type="GO" id="GO:0004197">
    <property type="term" value="F:cysteine-type endopeptidase activity"/>
    <property type="evidence" value="ECO:0007669"/>
    <property type="project" value="TreeGrafter"/>
</dbReference>
<organism evidence="3 4">
    <name type="scientific">Ancylostoma caninum</name>
    <name type="common">Dog hookworm</name>
    <dbReference type="NCBI Taxonomy" id="29170"/>
    <lineage>
        <taxon>Eukaryota</taxon>
        <taxon>Metazoa</taxon>
        <taxon>Ecdysozoa</taxon>
        <taxon>Nematoda</taxon>
        <taxon>Chromadorea</taxon>
        <taxon>Rhabditida</taxon>
        <taxon>Rhabditina</taxon>
        <taxon>Rhabditomorpha</taxon>
        <taxon>Strongyloidea</taxon>
        <taxon>Ancylostomatidae</taxon>
        <taxon>Ancylostomatinae</taxon>
        <taxon>Ancylostoma</taxon>
    </lineage>
</organism>
<proteinExistence type="inferred from homology"/>
<dbReference type="GO" id="GO:0051603">
    <property type="term" value="P:proteolysis involved in protein catabolic process"/>
    <property type="evidence" value="ECO:0007669"/>
    <property type="project" value="TreeGrafter"/>
</dbReference>
<dbReference type="Gene3D" id="3.40.50.1460">
    <property type="match status" value="1"/>
</dbReference>
<evidence type="ECO:0000256" key="2">
    <source>
        <dbReference type="SAM" id="SignalP"/>
    </source>
</evidence>
<dbReference type="AlphaFoldDB" id="A0A368F656"/>
<dbReference type="InterPro" id="IPR001096">
    <property type="entry name" value="Peptidase_C13"/>
</dbReference>
<dbReference type="GO" id="GO:0005773">
    <property type="term" value="C:vacuole"/>
    <property type="evidence" value="ECO:0007669"/>
    <property type="project" value="GOC"/>
</dbReference>
<dbReference type="PRINTS" id="PR00776">
    <property type="entry name" value="HEMOGLOBNASE"/>
</dbReference>
<comment type="similarity">
    <text evidence="1">Belongs to the peptidase C13 family.</text>
</comment>
<dbReference type="PANTHER" id="PTHR12000">
    <property type="entry name" value="HEMOGLOBINASE FAMILY MEMBER"/>
    <property type="match status" value="1"/>
</dbReference>
<feature type="chain" id="PRO_5016713015" description="Peptidase C13 family protein" evidence="2">
    <location>
        <begin position="21"/>
        <end position="122"/>
    </location>
</feature>
<name>A0A368F656_ANCCA</name>